<evidence type="ECO:0000256" key="2">
    <source>
        <dbReference type="ARBA" id="ARBA00022771"/>
    </source>
</evidence>
<evidence type="ECO:0000259" key="4">
    <source>
        <dbReference type="SMART" id="SM00396"/>
    </source>
</evidence>
<protein>
    <recommendedName>
        <fullName evidence="4">UBR-type domain-containing protein</fullName>
    </recommendedName>
</protein>
<keyword evidence="6" id="KW-1185">Reference proteome</keyword>
<dbReference type="InterPro" id="IPR003126">
    <property type="entry name" value="Znf_UBR"/>
</dbReference>
<dbReference type="Pfam" id="PF02207">
    <property type="entry name" value="zf-UBR"/>
    <property type="match status" value="1"/>
</dbReference>
<dbReference type="EMBL" id="HE806316">
    <property type="protein sequence ID" value="CCH58664.1"/>
    <property type="molecule type" value="Genomic_DNA"/>
</dbReference>
<evidence type="ECO:0000256" key="1">
    <source>
        <dbReference type="ARBA" id="ARBA00022723"/>
    </source>
</evidence>
<keyword evidence="3" id="KW-0862">Zinc</keyword>
<dbReference type="CDD" id="cd19677">
    <property type="entry name" value="UBR-box_UBR7"/>
    <property type="match status" value="1"/>
</dbReference>
<dbReference type="OMA" id="GAMVYNH"/>
<dbReference type="GO" id="GO:0008270">
    <property type="term" value="F:zinc ion binding"/>
    <property type="evidence" value="ECO:0007669"/>
    <property type="project" value="UniProtKB-KW"/>
</dbReference>
<proteinExistence type="predicted"/>
<dbReference type="PANTHER" id="PTHR13513:SF9">
    <property type="entry name" value="E3 UBIQUITIN-PROTEIN LIGASE UBR7-RELATED"/>
    <property type="match status" value="1"/>
</dbReference>
<keyword evidence="2" id="KW-0863">Zinc-finger</keyword>
<evidence type="ECO:0000313" key="6">
    <source>
        <dbReference type="Proteomes" id="UP000002866"/>
    </source>
</evidence>
<accession>I2GX12</accession>
<feature type="domain" description="UBR-type" evidence="4">
    <location>
        <begin position="34"/>
        <end position="112"/>
    </location>
</feature>
<dbReference type="InterPro" id="IPR040204">
    <property type="entry name" value="UBR7"/>
</dbReference>
<dbReference type="KEGG" id="tbl:TBLA_0A08750"/>
<keyword evidence="1" id="KW-0479">Metal-binding</keyword>
<dbReference type="RefSeq" id="XP_004178183.1">
    <property type="nucleotide sequence ID" value="XM_004178135.1"/>
</dbReference>
<evidence type="ECO:0000313" key="5">
    <source>
        <dbReference type="EMBL" id="CCH58664.1"/>
    </source>
</evidence>
<dbReference type="eggNOG" id="KOG2752">
    <property type="taxonomic scope" value="Eukaryota"/>
</dbReference>
<dbReference type="AlphaFoldDB" id="I2GX12"/>
<name>I2GX12_HENB6</name>
<gene>
    <name evidence="5" type="primary">TBLA0A08750</name>
    <name evidence="5" type="ORF">TBLA_0A08750</name>
</gene>
<sequence>MGNLEEADLTAPEFIEYQKELEEEARALMPWNPTKCTYELGPIRQQLYACRDHGNIALCYSCAIICHTTCDIVELFTKRNYSCDCGTERDSKEAEKGQDSKISTKYYCQLRKNTVLDIPGSQNTYGHNFQGLFCGCSKEYNPNSDAVMLQCVAGLNCNEDWYHDYCILGKDEVSASIERSMPKEEDVETDNIIEKVIDGFPKLDSFNAFICTKCTNKYDYYFEKLLSHELSETIFAKKLFKINNTTTSRKNEDATGQKRKTDVSKASEYSLFLKENYSDGFNKIKESLLKNNDDEKLLSFLQHTIPHLIEDTPVYEPIDEEEPKSSIHDLAMGLLNESVDRQKALSAIVAYHTLKDRLGGFFQRFADNNEVVKGEDIKNFFAKEE</sequence>
<dbReference type="GO" id="GO:0005737">
    <property type="term" value="C:cytoplasm"/>
    <property type="evidence" value="ECO:0007669"/>
    <property type="project" value="TreeGrafter"/>
</dbReference>
<dbReference type="InParanoid" id="I2GX12"/>
<dbReference type="GO" id="GO:0061630">
    <property type="term" value="F:ubiquitin protein ligase activity"/>
    <property type="evidence" value="ECO:0007669"/>
    <property type="project" value="InterPro"/>
</dbReference>
<dbReference type="HOGENOM" id="CLU_025221_1_0_1"/>
<dbReference type="GeneID" id="14493570"/>
<dbReference type="InterPro" id="IPR047506">
    <property type="entry name" value="UBR7-like_UBR-box"/>
</dbReference>
<reference evidence="5 6" key="1">
    <citation type="journal article" date="2011" name="Proc. Natl. Acad. Sci. U.S.A.">
        <title>Evolutionary erosion of yeast sex chromosomes by mating-type switching accidents.</title>
        <authorList>
            <person name="Gordon J.L."/>
            <person name="Armisen D."/>
            <person name="Proux-Wera E."/>
            <person name="Oheigeartaigh S.S."/>
            <person name="Byrne K.P."/>
            <person name="Wolfe K.H."/>
        </authorList>
    </citation>
    <scope>NUCLEOTIDE SEQUENCE [LARGE SCALE GENOMIC DNA]</scope>
    <source>
        <strain evidence="6">ATCC 34711 / CBS 6284 / DSM 70876 / NBRC 10599 / NRRL Y-10934 / UCD 77-7</strain>
    </source>
</reference>
<dbReference type="Proteomes" id="UP000002866">
    <property type="component" value="Chromosome 1"/>
</dbReference>
<dbReference type="STRING" id="1071380.I2GX12"/>
<dbReference type="OrthoDB" id="5795902at2759"/>
<organism evidence="5 6">
    <name type="scientific">Henningerozyma blattae (strain ATCC 34711 / CBS 6284 / DSM 70876 / NBRC 10599 / NRRL Y-10934 / UCD 77-7)</name>
    <name type="common">Yeast</name>
    <name type="synonym">Tetrapisispora blattae</name>
    <dbReference type="NCBI Taxonomy" id="1071380"/>
    <lineage>
        <taxon>Eukaryota</taxon>
        <taxon>Fungi</taxon>
        <taxon>Dikarya</taxon>
        <taxon>Ascomycota</taxon>
        <taxon>Saccharomycotina</taxon>
        <taxon>Saccharomycetes</taxon>
        <taxon>Saccharomycetales</taxon>
        <taxon>Saccharomycetaceae</taxon>
        <taxon>Henningerozyma</taxon>
    </lineage>
</organism>
<evidence type="ECO:0000256" key="3">
    <source>
        <dbReference type="ARBA" id="ARBA00022833"/>
    </source>
</evidence>
<dbReference type="PANTHER" id="PTHR13513">
    <property type="entry name" value="E3 UBIQUITIN-PROTEIN LIGASE UBR7"/>
    <property type="match status" value="1"/>
</dbReference>
<dbReference type="SMART" id="SM00396">
    <property type="entry name" value="ZnF_UBR1"/>
    <property type="match status" value="1"/>
</dbReference>